<evidence type="ECO:0000256" key="5">
    <source>
        <dbReference type="SAM" id="MobiDB-lite"/>
    </source>
</evidence>
<dbReference type="PANTHER" id="PTHR11260">
    <property type="entry name" value="GLUTATHIONE S-TRANSFERASE, GST, SUPERFAMILY, GST DOMAIN CONTAINING"/>
    <property type="match status" value="1"/>
</dbReference>
<dbReference type="InterPro" id="IPR040079">
    <property type="entry name" value="Glutathione_S-Trfase"/>
</dbReference>
<dbReference type="Gramene" id="AUR62008765-RA">
    <property type="protein sequence ID" value="AUR62008765-RA:cds"/>
    <property type="gene ID" value="AUR62008765"/>
</dbReference>
<protein>
    <recommendedName>
        <fullName evidence="3">Glutathione S-transferase</fullName>
        <ecNumber evidence="3">2.5.1.18</ecNumber>
    </recommendedName>
</protein>
<dbReference type="AlphaFoldDB" id="A0A803LA76"/>
<feature type="compositionally biased region" description="Basic and acidic residues" evidence="5">
    <location>
        <begin position="176"/>
        <end position="190"/>
    </location>
</feature>
<evidence type="ECO:0000256" key="4">
    <source>
        <dbReference type="SAM" id="Coils"/>
    </source>
</evidence>
<dbReference type="PROSITE" id="PS50404">
    <property type="entry name" value="GST_NTER"/>
    <property type="match status" value="1"/>
</dbReference>
<dbReference type="SFLD" id="SFLDS00019">
    <property type="entry name" value="Glutathione_Transferase_(cytos"/>
    <property type="match status" value="1"/>
</dbReference>
<dbReference type="GO" id="GO:0005829">
    <property type="term" value="C:cytosol"/>
    <property type="evidence" value="ECO:0007669"/>
    <property type="project" value="UniProtKB-SubCell"/>
</dbReference>
<name>A0A803LA76_CHEQI</name>
<dbReference type="FunFam" id="3.40.30.10:FF:000014">
    <property type="entry name" value="Tau class glutathione S-transferase"/>
    <property type="match status" value="1"/>
</dbReference>
<reference evidence="7" key="2">
    <citation type="submission" date="2021-03" db="UniProtKB">
        <authorList>
            <consortium name="EnsemblPlants"/>
        </authorList>
    </citation>
    <scope>IDENTIFICATION</scope>
</reference>
<dbReference type="Gene3D" id="1.20.1050.10">
    <property type="match status" value="1"/>
</dbReference>
<feature type="domain" description="GST N-terminal" evidence="6">
    <location>
        <begin position="3"/>
        <end position="83"/>
    </location>
</feature>
<comment type="similarity">
    <text evidence="3">Belongs to the GST superfamily.</text>
</comment>
<dbReference type="SFLD" id="SFLDG00358">
    <property type="entry name" value="Main_(cytGST)"/>
    <property type="match status" value="1"/>
</dbReference>
<dbReference type="InterPro" id="IPR004045">
    <property type="entry name" value="Glutathione_S-Trfase_N"/>
</dbReference>
<keyword evidence="1 3" id="KW-0808">Transferase</keyword>
<evidence type="ECO:0000256" key="2">
    <source>
        <dbReference type="ARBA" id="ARBA00047960"/>
    </source>
</evidence>
<accession>A0A803LA76</accession>
<organism evidence="7 8">
    <name type="scientific">Chenopodium quinoa</name>
    <name type="common">Quinoa</name>
    <dbReference type="NCBI Taxonomy" id="63459"/>
    <lineage>
        <taxon>Eukaryota</taxon>
        <taxon>Viridiplantae</taxon>
        <taxon>Streptophyta</taxon>
        <taxon>Embryophyta</taxon>
        <taxon>Tracheophyta</taxon>
        <taxon>Spermatophyta</taxon>
        <taxon>Magnoliopsida</taxon>
        <taxon>eudicotyledons</taxon>
        <taxon>Gunneridae</taxon>
        <taxon>Pentapetalae</taxon>
        <taxon>Caryophyllales</taxon>
        <taxon>Chenopodiaceae</taxon>
        <taxon>Chenopodioideae</taxon>
        <taxon>Atripliceae</taxon>
        <taxon>Chenopodium</taxon>
    </lineage>
</organism>
<comment type="function">
    <text evidence="3">Is involved in the conjugation of reduced glutathione to a wide number of exogenous and endogenous hydrophobic electrophiles.</text>
</comment>
<comment type="catalytic activity">
    <reaction evidence="2 3">
        <text>RX + glutathione = an S-substituted glutathione + a halide anion + H(+)</text>
        <dbReference type="Rhea" id="RHEA:16437"/>
        <dbReference type="ChEBI" id="CHEBI:15378"/>
        <dbReference type="ChEBI" id="CHEBI:16042"/>
        <dbReference type="ChEBI" id="CHEBI:17792"/>
        <dbReference type="ChEBI" id="CHEBI:57925"/>
        <dbReference type="ChEBI" id="CHEBI:90779"/>
        <dbReference type="EC" id="2.5.1.18"/>
    </reaction>
</comment>
<evidence type="ECO:0000256" key="1">
    <source>
        <dbReference type="ARBA" id="ARBA00022679"/>
    </source>
</evidence>
<dbReference type="InterPro" id="IPR045073">
    <property type="entry name" value="Omega/Tau-like"/>
</dbReference>
<reference evidence="7" key="1">
    <citation type="journal article" date="2017" name="Nature">
        <title>The genome of Chenopodium quinoa.</title>
        <authorList>
            <person name="Jarvis D.E."/>
            <person name="Ho Y.S."/>
            <person name="Lightfoot D.J."/>
            <person name="Schmoeckel S.M."/>
            <person name="Li B."/>
            <person name="Borm T.J.A."/>
            <person name="Ohyanagi H."/>
            <person name="Mineta K."/>
            <person name="Michell C.T."/>
            <person name="Saber N."/>
            <person name="Kharbatia N.M."/>
            <person name="Rupper R.R."/>
            <person name="Sharp A.R."/>
            <person name="Dally N."/>
            <person name="Boughton B.A."/>
            <person name="Woo Y.H."/>
            <person name="Gao G."/>
            <person name="Schijlen E.G.W.M."/>
            <person name="Guo X."/>
            <person name="Momin A.A."/>
            <person name="Negrao S."/>
            <person name="Al-Babili S."/>
            <person name="Gehring C."/>
            <person name="Roessner U."/>
            <person name="Jung C."/>
            <person name="Murphy K."/>
            <person name="Arold S.T."/>
            <person name="Gojobori T."/>
            <person name="van der Linden C.G."/>
            <person name="van Loo E.N."/>
            <person name="Jellen E.N."/>
            <person name="Maughan P.J."/>
            <person name="Tester M."/>
        </authorList>
    </citation>
    <scope>NUCLEOTIDE SEQUENCE [LARGE SCALE GENOMIC DNA]</scope>
    <source>
        <strain evidence="7">cv. PI 614886</strain>
    </source>
</reference>
<feature type="coiled-coil region" evidence="4">
    <location>
        <begin position="116"/>
        <end position="146"/>
    </location>
</feature>
<evidence type="ECO:0000259" key="6">
    <source>
        <dbReference type="PROSITE" id="PS50404"/>
    </source>
</evidence>
<keyword evidence="8" id="KW-1185">Reference proteome</keyword>
<dbReference type="Gene3D" id="3.40.30.10">
    <property type="entry name" value="Glutaredoxin"/>
    <property type="match status" value="1"/>
</dbReference>
<dbReference type="GO" id="GO:0004364">
    <property type="term" value="F:glutathione transferase activity"/>
    <property type="evidence" value="ECO:0007669"/>
    <property type="project" value="UniProtKB-UniRule"/>
</dbReference>
<dbReference type="EnsemblPlants" id="AUR62008765-RA">
    <property type="protein sequence ID" value="AUR62008765-RA:cds"/>
    <property type="gene ID" value="AUR62008765"/>
</dbReference>
<dbReference type="SFLD" id="SFLDG01152">
    <property type="entry name" value="Main.3:_Omega-_and_Tau-like"/>
    <property type="match status" value="1"/>
</dbReference>
<proteinExistence type="inferred from homology"/>
<evidence type="ECO:0000256" key="3">
    <source>
        <dbReference type="RuleBase" id="RU369102"/>
    </source>
</evidence>
<dbReference type="CDD" id="cd03058">
    <property type="entry name" value="GST_N_Tau"/>
    <property type="match status" value="1"/>
</dbReference>
<comment type="subcellular location">
    <subcellularLocation>
        <location evidence="3">Cytoplasm</location>
        <location evidence="3">Cytosol</location>
    </subcellularLocation>
</comment>
<dbReference type="InterPro" id="IPR036249">
    <property type="entry name" value="Thioredoxin-like_sf"/>
</dbReference>
<evidence type="ECO:0000313" key="7">
    <source>
        <dbReference type="EnsemblPlants" id="AUR62008765-RA:cds"/>
    </source>
</evidence>
<feature type="region of interest" description="Disordered" evidence="5">
    <location>
        <begin position="165"/>
        <end position="236"/>
    </location>
</feature>
<evidence type="ECO:0000313" key="8">
    <source>
        <dbReference type="Proteomes" id="UP000596660"/>
    </source>
</evidence>
<dbReference type="Pfam" id="PF02798">
    <property type="entry name" value="GST_N"/>
    <property type="match status" value="1"/>
</dbReference>
<keyword evidence="4" id="KW-0175">Coiled coil</keyword>
<sequence>MGEGVKVLGNRGSPYSKRVEIALKLKGISYDYQEEDPYGNKSPELLKSNPVYKKIPVLIHNGKPIAESLVILEYIDEVWEGYPILPKDPYHKATARIWAKFIDDKCLPSLWNALWATNDEEQEKTLKEAKENLEILEKEIKETLIPSKAAVIPTVEQHDYGSWMLVKKPPPRKKPAKPDKVQEASNKDGQAKGVNQGPAVAVKESKAGKNGSRYAILEEHNEDENMETGDLHNQNK</sequence>
<dbReference type="PANTHER" id="PTHR11260:SF676">
    <property type="entry name" value="GLUTATHIONE S-TRANSFERASE U8"/>
    <property type="match status" value="1"/>
</dbReference>
<keyword evidence="3" id="KW-0963">Cytoplasm</keyword>
<dbReference type="EC" id="2.5.1.18" evidence="3"/>
<dbReference type="Proteomes" id="UP000596660">
    <property type="component" value="Unplaced"/>
</dbReference>
<dbReference type="GO" id="GO:0006749">
    <property type="term" value="P:glutathione metabolic process"/>
    <property type="evidence" value="ECO:0007669"/>
    <property type="project" value="TreeGrafter"/>
</dbReference>
<dbReference type="SUPFAM" id="SSF52833">
    <property type="entry name" value="Thioredoxin-like"/>
    <property type="match status" value="1"/>
</dbReference>